<dbReference type="OrthoDB" id="947434at2"/>
<protein>
    <recommendedName>
        <fullName evidence="3">Outer membrane protein beta-barrel domain-containing protein</fullName>
    </recommendedName>
</protein>
<sequence length="203" mass="22753">MKKIIIAIALTFAGITTAEAQVSFKPGIRGGANFSKITQTESDFKPDFYAGIFGELKLGRFYSMQPELTYTSQGGAGIPVGYYDYNLQRDVYEKKDITFSYISFSLINKLNLPSGINFQLGPTFDIEANSNHYSNAGVDLAFVFGLGYSITDNLTIEARVKKGIVDVFESDYYYNDGNYFYDDYNTNFLFQVGVAYSFDLTTE</sequence>
<reference evidence="4 5" key="1">
    <citation type="submission" date="2017-06" db="EMBL/GenBank/DDBJ databases">
        <title>Description of Avrilella dinanensis gen. nov. sp. nov.</title>
        <authorList>
            <person name="Leyer C."/>
            <person name="Sassi M."/>
            <person name="Minet J."/>
            <person name="Kayal S."/>
            <person name="Cattoir V."/>
        </authorList>
    </citation>
    <scope>NUCLEOTIDE SEQUENCE [LARGE SCALE GENOMIC DNA]</scope>
    <source>
        <strain evidence="4 5">UR159</strain>
    </source>
</reference>
<keyword evidence="1 2" id="KW-0732">Signal</keyword>
<dbReference type="InterPro" id="IPR027385">
    <property type="entry name" value="Beta-barrel_OMP"/>
</dbReference>
<evidence type="ECO:0000256" key="1">
    <source>
        <dbReference type="ARBA" id="ARBA00022729"/>
    </source>
</evidence>
<comment type="caution">
    <text evidence="4">The sequence shown here is derived from an EMBL/GenBank/DDBJ whole genome shotgun (WGS) entry which is preliminary data.</text>
</comment>
<accession>A0A2M9R7S9</accession>
<gene>
    <name evidence="4" type="ORF">CDL10_10005</name>
</gene>
<dbReference type="AlphaFoldDB" id="A0A2M9R7S9"/>
<evidence type="ECO:0000313" key="5">
    <source>
        <dbReference type="Proteomes" id="UP000231960"/>
    </source>
</evidence>
<name>A0A2M9R7S9_9FLAO</name>
<feature type="chain" id="PRO_5014851362" description="Outer membrane protein beta-barrel domain-containing protein" evidence="2">
    <location>
        <begin position="21"/>
        <end position="203"/>
    </location>
</feature>
<dbReference type="EMBL" id="NIPO01000001">
    <property type="protein sequence ID" value="PJR04835.1"/>
    <property type="molecule type" value="Genomic_DNA"/>
</dbReference>
<evidence type="ECO:0000313" key="4">
    <source>
        <dbReference type="EMBL" id="PJR04835.1"/>
    </source>
</evidence>
<feature type="domain" description="Outer membrane protein beta-barrel" evidence="3">
    <location>
        <begin position="6"/>
        <end position="198"/>
    </location>
</feature>
<evidence type="ECO:0000259" key="3">
    <source>
        <dbReference type="Pfam" id="PF13505"/>
    </source>
</evidence>
<organism evidence="4 5">
    <name type="scientific">Avrilella dinanensis</name>
    <dbReference type="NCBI Taxonomy" id="2008672"/>
    <lineage>
        <taxon>Bacteria</taxon>
        <taxon>Pseudomonadati</taxon>
        <taxon>Bacteroidota</taxon>
        <taxon>Flavobacteriia</taxon>
        <taxon>Flavobacteriales</taxon>
        <taxon>Flavobacteriaceae</taxon>
        <taxon>Avrilella</taxon>
    </lineage>
</organism>
<evidence type="ECO:0000256" key="2">
    <source>
        <dbReference type="SAM" id="SignalP"/>
    </source>
</evidence>
<dbReference type="Proteomes" id="UP000231960">
    <property type="component" value="Unassembled WGS sequence"/>
</dbReference>
<keyword evidence="5" id="KW-1185">Reference proteome</keyword>
<feature type="signal peptide" evidence="2">
    <location>
        <begin position="1"/>
        <end position="20"/>
    </location>
</feature>
<dbReference type="Pfam" id="PF13505">
    <property type="entry name" value="OMP_b-brl"/>
    <property type="match status" value="1"/>
</dbReference>
<dbReference type="RefSeq" id="WP_100678394.1">
    <property type="nucleotide sequence ID" value="NZ_NIPO01000001.1"/>
</dbReference>
<proteinExistence type="predicted"/>